<dbReference type="GO" id="GO:0006567">
    <property type="term" value="P:L-threonine catabolic process"/>
    <property type="evidence" value="ECO:0007669"/>
    <property type="project" value="TreeGrafter"/>
</dbReference>
<dbReference type="Pfam" id="PF01370">
    <property type="entry name" value="Epimerase"/>
    <property type="match status" value="1"/>
</dbReference>
<dbReference type="SUPFAM" id="SSF51735">
    <property type="entry name" value="NAD(P)-binding Rossmann-fold domains"/>
    <property type="match status" value="1"/>
</dbReference>
<name>A0A1R2CZB6_9CILI</name>
<organism evidence="4 5">
    <name type="scientific">Stentor coeruleus</name>
    <dbReference type="NCBI Taxonomy" id="5963"/>
    <lineage>
        <taxon>Eukaryota</taxon>
        <taxon>Sar</taxon>
        <taxon>Alveolata</taxon>
        <taxon>Ciliophora</taxon>
        <taxon>Postciliodesmatophora</taxon>
        <taxon>Heterotrichea</taxon>
        <taxon>Heterotrichida</taxon>
        <taxon>Stentoridae</taxon>
        <taxon>Stentor</taxon>
    </lineage>
</organism>
<evidence type="ECO:0000313" key="4">
    <source>
        <dbReference type="EMBL" id="OMJ94342.1"/>
    </source>
</evidence>
<proteinExistence type="inferred from homology"/>
<evidence type="ECO:0000256" key="1">
    <source>
        <dbReference type="ARBA" id="ARBA00007637"/>
    </source>
</evidence>
<comment type="caution">
    <text evidence="4">The sequence shown here is derived from an EMBL/GenBank/DDBJ whole genome shotgun (WGS) entry which is preliminary data.</text>
</comment>
<dbReference type="EMBL" id="MPUH01000028">
    <property type="protein sequence ID" value="OMJ94342.1"/>
    <property type="molecule type" value="Genomic_DNA"/>
</dbReference>
<accession>A0A1R2CZB6</accession>
<evidence type="ECO:0000313" key="5">
    <source>
        <dbReference type="Proteomes" id="UP000187209"/>
    </source>
</evidence>
<keyword evidence="5" id="KW-1185">Reference proteome</keyword>
<feature type="domain" description="NAD-dependent epimerase/dehydratase" evidence="2">
    <location>
        <begin position="16"/>
        <end position="219"/>
    </location>
</feature>
<dbReference type="GO" id="GO:0008743">
    <property type="term" value="F:L-threonine 3-dehydrogenase activity"/>
    <property type="evidence" value="ECO:0007669"/>
    <property type="project" value="TreeGrafter"/>
</dbReference>
<dbReference type="InterPro" id="IPR036291">
    <property type="entry name" value="NAD(P)-bd_dom_sf"/>
</dbReference>
<evidence type="ECO:0000259" key="2">
    <source>
        <dbReference type="Pfam" id="PF01370"/>
    </source>
</evidence>
<gene>
    <name evidence="4" type="ORF">SteCoe_2544</name>
    <name evidence="3" type="ORF">SteCoe_9085</name>
</gene>
<protein>
    <recommendedName>
        <fullName evidence="2">NAD-dependent epimerase/dehydratase domain-containing protein</fullName>
    </recommendedName>
</protein>
<dbReference type="EMBL" id="MPUH01000139">
    <property type="protein sequence ID" value="OMJ88881.1"/>
    <property type="molecule type" value="Genomic_DNA"/>
</dbReference>
<dbReference type="OrthoDB" id="16464at2759"/>
<comment type="similarity">
    <text evidence="1">Belongs to the NAD(P)-dependent epimerase/dehydratase family.</text>
</comment>
<dbReference type="PANTHER" id="PTHR42687:SF1">
    <property type="entry name" value="L-THREONINE 3-DEHYDROGENASE, MITOCHONDRIAL"/>
    <property type="match status" value="1"/>
</dbReference>
<dbReference type="AlphaFoldDB" id="A0A1R2CZB6"/>
<dbReference type="Gene3D" id="3.40.50.720">
    <property type="entry name" value="NAD(P)-binding Rossmann-like Domain"/>
    <property type="match status" value="1"/>
</dbReference>
<dbReference type="Proteomes" id="UP000187209">
    <property type="component" value="Unassembled WGS sequence"/>
</dbReference>
<dbReference type="PANTHER" id="PTHR42687">
    <property type="entry name" value="L-THREONINE 3-DEHYDROGENASE"/>
    <property type="match status" value="1"/>
</dbReference>
<evidence type="ECO:0000313" key="3">
    <source>
        <dbReference type="EMBL" id="OMJ88881.1"/>
    </source>
</evidence>
<sequence length="293" mass="33563">MYKRYGENSVVVSDLRQVTYEVNNQPAFTRLDVTDKKAFSEYVRQEKPNTILHLSALLSATAEKFLDKAFTVNVVGAINALEIAMESKCSIYIPSTIAVFGPNVPRLNTPDDVVLQPTTVYGIAKVYMELMGNYYHKKFGLDFRSLRYPGAISSDPPGGGTTDYAVEIYFELLKNKKYECFLSKNTMLPMMYMDDLIRGTCDFLDIPTDNLSRRVYNLAAISFTPGELYRTISKYILDTSITYKPDHRQNYADSWPMSLDDSCARRDWGWRHSYDIDQMTKIMIELISKKLNP</sequence>
<dbReference type="InterPro" id="IPR051225">
    <property type="entry name" value="NAD(P)_epim/dehydratase"/>
</dbReference>
<reference evidence="4 5" key="1">
    <citation type="submission" date="2016-11" db="EMBL/GenBank/DDBJ databases">
        <title>The macronuclear genome of Stentor coeruleus: a giant cell with tiny introns.</title>
        <authorList>
            <person name="Slabodnick M."/>
            <person name="Ruby J.G."/>
            <person name="Reiff S.B."/>
            <person name="Swart E.C."/>
            <person name="Gosai S."/>
            <person name="Prabakaran S."/>
            <person name="Witkowska E."/>
            <person name="Larue G.E."/>
            <person name="Fisher S."/>
            <person name="Freeman R.M."/>
            <person name="Gunawardena J."/>
            <person name="Chu W."/>
            <person name="Stover N.A."/>
            <person name="Gregory B.D."/>
            <person name="Nowacki M."/>
            <person name="Derisi J."/>
            <person name="Roy S.W."/>
            <person name="Marshall W.F."/>
            <person name="Sood P."/>
        </authorList>
    </citation>
    <scope>NUCLEOTIDE SEQUENCE [LARGE SCALE GENOMIC DNA]</scope>
    <source>
        <strain evidence="4">WM001</strain>
    </source>
</reference>
<dbReference type="InterPro" id="IPR001509">
    <property type="entry name" value="Epimerase_deHydtase"/>
</dbReference>